<evidence type="ECO:0000313" key="7">
    <source>
        <dbReference type="EMBL" id="NFN35742.1"/>
    </source>
</evidence>
<dbReference type="InterPro" id="IPR017911">
    <property type="entry name" value="MacB-like_ATP-bd"/>
</dbReference>
<comment type="caution">
    <text evidence="6">The sequence shown here is derived from an EMBL/GenBank/DDBJ whole genome shotgun (WGS) entry which is preliminary data.</text>
</comment>
<dbReference type="EMBL" id="SWOV01000001">
    <property type="protein sequence ID" value="NFF86473.1"/>
    <property type="molecule type" value="Genomic_DNA"/>
</dbReference>
<dbReference type="Pfam" id="PF00005">
    <property type="entry name" value="ABC_tran"/>
    <property type="match status" value="1"/>
</dbReference>
<dbReference type="InterPro" id="IPR003439">
    <property type="entry name" value="ABC_transporter-like_ATP-bd"/>
</dbReference>
<dbReference type="PANTHER" id="PTHR42798">
    <property type="entry name" value="LIPOPROTEIN-RELEASING SYSTEM ATP-BINDING PROTEIN LOLD"/>
    <property type="match status" value="1"/>
</dbReference>
<evidence type="ECO:0000313" key="6">
    <source>
        <dbReference type="EMBL" id="NFF86473.1"/>
    </source>
</evidence>
<gene>
    <name evidence="6" type="ORF">FC774_00930</name>
    <name evidence="7" type="ORF">FDB51_11530</name>
</gene>
<dbReference type="RefSeq" id="WP_012450203.1">
    <property type="nucleotide sequence ID" value="NZ_CP010520.1"/>
</dbReference>
<dbReference type="GO" id="GO:0022857">
    <property type="term" value="F:transmembrane transporter activity"/>
    <property type="evidence" value="ECO:0007669"/>
    <property type="project" value="UniProtKB-ARBA"/>
</dbReference>
<dbReference type="InterPro" id="IPR027417">
    <property type="entry name" value="P-loop_NTPase"/>
</dbReference>
<feature type="domain" description="ABC transporter" evidence="5">
    <location>
        <begin position="5"/>
        <end position="244"/>
    </location>
</feature>
<evidence type="ECO:0000259" key="5">
    <source>
        <dbReference type="PROSITE" id="PS50893"/>
    </source>
</evidence>
<dbReference type="Gene3D" id="3.40.50.300">
    <property type="entry name" value="P-loop containing nucleotide triphosphate hydrolases"/>
    <property type="match status" value="1"/>
</dbReference>
<dbReference type="InterPro" id="IPR003593">
    <property type="entry name" value="AAA+_ATPase"/>
</dbReference>
<evidence type="ECO:0000256" key="4">
    <source>
        <dbReference type="ARBA" id="ARBA00022840"/>
    </source>
</evidence>
<evidence type="ECO:0000313" key="8">
    <source>
        <dbReference type="Proteomes" id="UP000473681"/>
    </source>
</evidence>
<dbReference type="CDD" id="cd03255">
    <property type="entry name" value="ABC_MJ0796_LolCDE_FtsE"/>
    <property type="match status" value="1"/>
</dbReference>
<accession>A0A0M1LX52</accession>
<dbReference type="PANTHER" id="PTHR42798:SF7">
    <property type="entry name" value="ALPHA-D-RIBOSE 1-METHYLPHOSPHONATE 5-TRIPHOSPHATE SYNTHASE SUBUNIT PHNL"/>
    <property type="match status" value="1"/>
</dbReference>
<organism evidence="6 9">
    <name type="scientific">Clostridium botulinum</name>
    <dbReference type="NCBI Taxonomy" id="1491"/>
    <lineage>
        <taxon>Bacteria</taxon>
        <taxon>Bacillati</taxon>
        <taxon>Bacillota</taxon>
        <taxon>Clostridia</taxon>
        <taxon>Eubacteriales</taxon>
        <taxon>Clostridiaceae</taxon>
        <taxon>Clostridium</taxon>
    </lineage>
</organism>
<reference evidence="8 9" key="1">
    <citation type="submission" date="2019-04" db="EMBL/GenBank/DDBJ databases">
        <title>Genome sequencing of Clostridium botulinum Groups I-IV and Clostridium butyricum.</title>
        <authorList>
            <person name="Brunt J."/>
            <person name="Van Vliet A.H.M."/>
            <person name="Stringer S.C."/>
            <person name="Carter A.T."/>
            <person name="Peck M.W."/>
        </authorList>
    </citation>
    <scope>NUCLEOTIDE SEQUENCE [LARGE SCALE GENOMIC DNA]</scope>
    <source>
        <strain evidence="6 9">1605</strain>
        <strain evidence="7 8">CB-K-33E</strain>
    </source>
</reference>
<proteinExistence type="inferred from homology"/>
<keyword evidence="4 6" id="KW-0067">ATP-binding</keyword>
<dbReference type="AlphaFoldDB" id="A0A0M1LX52"/>
<comment type="similarity">
    <text evidence="1">Belongs to the ABC transporter superfamily.</text>
</comment>
<name>A0A0M1LX52_CLOBO</name>
<evidence type="ECO:0000256" key="3">
    <source>
        <dbReference type="ARBA" id="ARBA00022741"/>
    </source>
</evidence>
<protein>
    <submittedName>
        <fullName evidence="6">ABC transporter ATP-binding protein</fullName>
    </submittedName>
</protein>
<dbReference type="Proteomes" id="UP000476820">
    <property type="component" value="Unassembled WGS sequence"/>
</dbReference>
<dbReference type="GO" id="GO:0098796">
    <property type="term" value="C:membrane protein complex"/>
    <property type="evidence" value="ECO:0007669"/>
    <property type="project" value="UniProtKB-ARBA"/>
</dbReference>
<dbReference type="EMBL" id="SWVK01000015">
    <property type="protein sequence ID" value="NFN35742.1"/>
    <property type="molecule type" value="Genomic_DNA"/>
</dbReference>
<dbReference type="FunFam" id="3.40.50.300:FF:000032">
    <property type="entry name" value="Export ABC transporter ATP-binding protein"/>
    <property type="match status" value="1"/>
</dbReference>
<evidence type="ECO:0000256" key="2">
    <source>
        <dbReference type="ARBA" id="ARBA00022448"/>
    </source>
</evidence>
<dbReference type="PROSITE" id="PS50893">
    <property type="entry name" value="ABC_TRANSPORTER_2"/>
    <property type="match status" value="1"/>
</dbReference>
<evidence type="ECO:0000313" key="9">
    <source>
        <dbReference type="Proteomes" id="UP000476820"/>
    </source>
</evidence>
<dbReference type="GO" id="GO:0005524">
    <property type="term" value="F:ATP binding"/>
    <property type="evidence" value="ECO:0007669"/>
    <property type="project" value="UniProtKB-KW"/>
</dbReference>
<dbReference type="Proteomes" id="UP000473681">
    <property type="component" value="Unassembled WGS sequence"/>
</dbReference>
<keyword evidence="2" id="KW-0813">Transport</keyword>
<sequence length="255" mass="28298">METLLTIKNLTKIYGGRKNITKALNGLSFSVQDGEVVGLMGQSGSGKSTLLNILSTLDKSTSGEIYFKDTLLNNLPKRALPRFRRENIGIIFQHYNLVDGLTSKENIQLSLSINNFSPRKIEERIDELSRLFNLDYILNKYPDELSGGQKQLVATARALSTSPTLILADEPTGALDSKSAKLFLNTIIDLNKNFNSTILMVTHDPIVASYCKRVIFIKDGKVFTEIYKGDLDNSIFFNKILNVVSLLGGNTSNDI</sequence>
<dbReference type="SUPFAM" id="SSF52540">
    <property type="entry name" value="P-loop containing nucleoside triphosphate hydrolases"/>
    <property type="match status" value="1"/>
</dbReference>
<evidence type="ECO:0000256" key="1">
    <source>
        <dbReference type="ARBA" id="ARBA00005417"/>
    </source>
</evidence>
<dbReference type="SMART" id="SM00382">
    <property type="entry name" value="AAA"/>
    <property type="match status" value="1"/>
</dbReference>
<dbReference type="OrthoDB" id="9802264at2"/>
<dbReference type="GO" id="GO:0016887">
    <property type="term" value="F:ATP hydrolysis activity"/>
    <property type="evidence" value="ECO:0007669"/>
    <property type="project" value="InterPro"/>
</dbReference>
<keyword evidence="3" id="KW-0547">Nucleotide-binding</keyword>